<feature type="region of interest" description="Disordered" evidence="1">
    <location>
        <begin position="1"/>
        <end position="21"/>
    </location>
</feature>
<sequence length="77" mass="8650">MSYQGNNPEGYPNPTANQAVGIVSREEKEAAKAKKRATREYDIRAAMKAIRAIAGAYGLTIENRITFKDKETEEIFR</sequence>
<proteinExistence type="predicted"/>
<reference evidence="2 3" key="1">
    <citation type="submission" date="2018-08" db="EMBL/GenBank/DDBJ databases">
        <title>A genome reference for cultivated species of the human gut microbiota.</title>
        <authorList>
            <person name="Zou Y."/>
            <person name="Xue W."/>
            <person name="Luo G."/>
        </authorList>
    </citation>
    <scope>NUCLEOTIDE SEQUENCE [LARGE SCALE GENOMIC DNA]</scope>
    <source>
        <strain evidence="2 3">TF01-20-2</strain>
    </source>
</reference>
<evidence type="ECO:0000256" key="1">
    <source>
        <dbReference type="SAM" id="MobiDB-lite"/>
    </source>
</evidence>
<dbReference type="Proteomes" id="UP000260808">
    <property type="component" value="Unassembled WGS sequence"/>
</dbReference>
<dbReference type="AlphaFoldDB" id="A0A3E4VCF3"/>
<gene>
    <name evidence="2" type="ORF">DXC31_02420</name>
</gene>
<name>A0A3E4VCF3_MEDGN</name>
<protein>
    <submittedName>
        <fullName evidence="2">Uncharacterized protein</fullName>
    </submittedName>
</protein>
<accession>A0A3E4VCF3</accession>
<evidence type="ECO:0000313" key="2">
    <source>
        <dbReference type="EMBL" id="RGM25087.1"/>
    </source>
</evidence>
<organism evidence="2 3">
    <name type="scientific">Mediterraneibacter gnavus</name>
    <name type="common">Ruminococcus gnavus</name>
    <dbReference type="NCBI Taxonomy" id="33038"/>
    <lineage>
        <taxon>Bacteria</taxon>
        <taxon>Bacillati</taxon>
        <taxon>Bacillota</taxon>
        <taxon>Clostridia</taxon>
        <taxon>Lachnospirales</taxon>
        <taxon>Lachnospiraceae</taxon>
        <taxon>Mediterraneibacter</taxon>
    </lineage>
</organism>
<dbReference type="EMBL" id="QSSX01000004">
    <property type="protein sequence ID" value="RGM25087.1"/>
    <property type="molecule type" value="Genomic_DNA"/>
</dbReference>
<evidence type="ECO:0000313" key="3">
    <source>
        <dbReference type="Proteomes" id="UP000260808"/>
    </source>
</evidence>
<comment type="caution">
    <text evidence="2">The sequence shown here is derived from an EMBL/GenBank/DDBJ whole genome shotgun (WGS) entry which is preliminary data.</text>
</comment>